<dbReference type="EMBL" id="AC006526">
    <property type="protein sequence ID" value="AAM15269.1"/>
    <property type="molecule type" value="Genomic_DNA"/>
</dbReference>
<name>Q8S8G4_ARATH</name>
<evidence type="ECO:0000313" key="1">
    <source>
        <dbReference type="EMBL" id="AAM15269.1"/>
    </source>
</evidence>
<proteinExistence type="predicted"/>
<protein>
    <submittedName>
        <fullName evidence="1">Uncharacterized protein At2g46540</fullName>
    </submittedName>
</protein>
<reference evidence="1" key="2">
    <citation type="submission" date="2000-03" db="EMBL/GenBank/DDBJ databases">
        <authorList>
            <person name="Lin X."/>
            <person name="Kaul S."/>
            <person name="Shea T.P."/>
            <person name="Fujii C.Y."/>
            <person name="Shen M."/>
            <person name="VanAken S.E."/>
            <person name="Barnstead M.E."/>
            <person name="Mason T.M."/>
            <person name="Bowman C.L."/>
            <person name="Ronning C.M."/>
            <person name="Benito M.-I."/>
            <person name="Carrera A.J."/>
            <person name="Creasy T.H."/>
            <person name="Buell C.R."/>
            <person name="Town C.D."/>
            <person name="Nierman W.C."/>
            <person name="Fraser C.M."/>
            <person name="Venter J.C."/>
        </authorList>
    </citation>
    <scope>NUCLEOTIDE SEQUENCE</scope>
</reference>
<reference key="1">
    <citation type="journal article" date="1999" name="Nature">
        <title>Sequence and analysis of chromosome 2 of the plant Arabidopsis thaliana.</title>
        <authorList>
            <person name="Lin X."/>
            <person name="Kaul S."/>
            <person name="Rounsley S."/>
            <person name="Shea T.P."/>
            <person name="Benito M.I."/>
            <person name="Town C.D."/>
            <person name="Fujii C.Y."/>
            <person name="Mason T."/>
            <person name="Bowman C.L."/>
            <person name="Barnstead M."/>
            <person name="Feldblyum T.V."/>
            <person name="Buell C.R."/>
            <person name="Ketchum K.A."/>
            <person name="Lee J."/>
            <person name="Ronning C.M."/>
            <person name="Koo H.L."/>
            <person name="Moffat K.S."/>
            <person name="Cronin L.A."/>
            <person name="Shen M."/>
            <person name="Pai G."/>
            <person name="Van Aken S."/>
            <person name="Umayam L."/>
            <person name="Tallon L.J."/>
            <person name="Gill J.E."/>
            <person name="Adams M.D."/>
            <person name="Carrera A.J."/>
            <person name="Creasy T.H."/>
            <person name="Goodman H.M."/>
            <person name="Somerville C.R."/>
            <person name="Copenhaver G.P."/>
            <person name="Preuss D."/>
            <person name="Nierman W.C."/>
            <person name="White O."/>
            <person name="Eisen J.A."/>
            <person name="Salzberg S.L."/>
            <person name="Fraser C.M."/>
            <person name="Venter J.C."/>
        </authorList>
    </citation>
    <scope>NUCLEOTIDE SEQUENCE [LARGE SCALE GENOMIC DNA]</scope>
    <source>
        <strain>cv. Columbia</strain>
    </source>
</reference>
<accession>Q8S8G4</accession>
<organism evidence="1">
    <name type="scientific">Arabidopsis thaliana</name>
    <name type="common">Mouse-ear cress</name>
    <dbReference type="NCBI Taxonomy" id="3702"/>
    <lineage>
        <taxon>Eukaryota</taxon>
        <taxon>Viridiplantae</taxon>
        <taxon>Streptophyta</taxon>
        <taxon>Embryophyta</taxon>
        <taxon>Tracheophyta</taxon>
        <taxon>Spermatophyta</taxon>
        <taxon>Magnoliopsida</taxon>
        <taxon>eudicotyledons</taxon>
        <taxon>Gunneridae</taxon>
        <taxon>Pentapetalae</taxon>
        <taxon>rosids</taxon>
        <taxon>malvids</taxon>
        <taxon>Brassicales</taxon>
        <taxon>Brassicaceae</taxon>
        <taxon>Camelineae</taxon>
        <taxon>Arabidopsis</taxon>
    </lineage>
</organism>
<reference evidence="1" key="3">
    <citation type="submission" date="2002-02" db="EMBL/GenBank/DDBJ databases">
        <authorList>
            <person name="Town C.D."/>
            <person name="Kaul S."/>
        </authorList>
    </citation>
    <scope>NUCLEOTIDE SEQUENCE</scope>
</reference>
<gene>
    <name evidence="1" type="ordered locus">At2g46540</name>
</gene>
<dbReference type="PIR" id="B84904">
    <property type="entry name" value="B84904"/>
</dbReference>
<sequence length="24" mass="2878">MTSPVFLHSDDPYSFFVFYSLYSQ</sequence>
<dbReference type="AlphaFoldDB" id="Q8S8G4"/>